<evidence type="ECO:0000313" key="2">
    <source>
        <dbReference type="Proteomes" id="UP000076976"/>
    </source>
</evidence>
<dbReference type="InterPro" id="IPR014718">
    <property type="entry name" value="GH-type_carb-bd"/>
</dbReference>
<dbReference type="GO" id="GO:0004034">
    <property type="term" value="F:aldose 1-epimerase activity"/>
    <property type="evidence" value="ECO:0007669"/>
    <property type="project" value="TreeGrafter"/>
</dbReference>
<dbReference type="RefSeq" id="WP_068269685.1">
    <property type="nucleotide sequence ID" value="NZ_LQZG01000001.1"/>
</dbReference>
<protein>
    <recommendedName>
        <fullName evidence="3">Galactose mutarotase</fullName>
    </recommendedName>
</protein>
<reference evidence="1 2" key="1">
    <citation type="submission" date="2016-01" db="EMBL/GenBank/DDBJ databases">
        <title>Janibacter melonis strain CD11_4 genome sequencing and assembly.</title>
        <authorList>
            <person name="Nair G.R."/>
            <person name="Kaur G."/>
            <person name="Chander A.M."/>
            <person name="Mayilraj S."/>
        </authorList>
    </citation>
    <scope>NUCLEOTIDE SEQUENCE [LARGE SCALE GENOMIC DNA]</scope>
    <source>
        <strain evidence="1 2">CD11-4</strain>
    </source>
</reference>
<dbReference type="EMBL" id="LQZG01000001">
    <property type="protein sequence ID" value="OAB88259.1"/>
    <property type="molecule type" value="Genomic_DNA"/>
</dbReference>
<name>A0A176QEW6_9MICO</name>
<sequence length="302" mass="32726">MAHPSGEQWQMEHGDLVAVVTEVGGGLRSLRLGDLDVVAGYEADERASSGRGQVLVPWPNRLRDGRYEMDGTTHELPITEAETGNASHGLTRWEGWRLRERHDDAVVVSHTIHPRPGWPFHVEVVVAWVLDASGLTCTTQATNVGDAVAPWGYGAHPYLALAGTPAAQARVRVPAARVLLVDDRMLPADLVEVGGTPFDLRDGEPLGERDVDNAYTDLERGEDRCWQVEVATDRLVSRVWGGPGLDWVQVFTGKARDEGGAPGIAVEPLSCPADAYNTGVGLVRLEPGQTWTAQWGLEARPA</sequence>
<dbReference type="AlphaFoldDB" id="A0A176QEW6"/>
<dbReference type="InterPro" id="IPR011013">
    <property type="entry name" value="Gal_mutarotase_sf_dom"/>
</dbReference>
<dbReference type="STRING" id="262209.AWH69_00080"/>
<dbReference type="PANTHER" id="PTHR10091">
    <property type="entry name" value="ALDOSE-1-EPIMERASE"/>
    <property type="match status" value="1"/>
</dbReference>
<dbReference type="GO" id="GO:0006006">
    <property type="term" value="P:glucose metabolic process"/>
    <property type="evidence" value="ECO:0007669"/>
    <property type="project" value="TreeGrafter"/>
</dbReference>
<dbReference type="GO" id="GO:0030246">
    <property type="term" value="F:carbohydrate binding"/>
    <property type="evidence" value="ECO:0007669"/>
    <property type="project" value="InterPro"/>
</dbReference>
<dbReference type="InterPro" id="IPR037480">
    <property type="entry name" value="YihR-like"/>
</dbReference>
<proteinExistence type="predicted"/>
<dbReference type="CDD" id="cd09022">
    <property type="entry name" value="Aldose_epim_Ec_YihR"/>
    <property type="match status" value="1"/>
</dbReference>
<dbReference type="Pfam" id="PF01263">
    <property type="entry name" value="Aldose_epim"/>
    <property type="match status" value="1"/>
</dbReference>
<keyword evidence="2" id="KW-1185">Reference proteome</keyword>
<gene>
    <name evidence="1" type="ORF">AWH69_00080</name>
</gene>
<evidence type="ECO:0000313" key="1">
    <source>
        <dbReference type="EMBL" id="OAB88259.1"/>
    </source>
</evidence>
<dbReference type="Gene3D" id="2.70.98.10">
    <property type="match status" value="1"/>
</dbReference>
<evidence type="ECO:0008006" key="3">
    <source>
        <dbReference type="Google" id="ProtNLM"/>
    </source>
</evidence>
<dbReference type="Proteomes" id="UP000076976">
    <property type="component" value="Unassembled WGS sequence"/>
</dbReference>
<dbReference type="PANTHER" id="PTHR10091:SF0">
    <property type="entry name" value="GALACTOSE MUTAROTASE"/>
    <property type="match status" value="1"/>
</dbReference>
<organism evidence="1 2">
    <name type="scientific">Janibacter melonis</name>
    <dbReference type="NCBI Taxonomy" id="262209"/>
    <lineage>
        <taxon>Bacteria</taxon>
        <taxon>Bacillati</taxon>
        <taxon>Actinomycetota</taxon>
        <taxon>Actinomycetes</taxon>
        <taxon>Micrococcales</taxon>
        <taxon>Intrasporangiaceae</taxon>
        <taxon>Janibacter</taxon>
    </lineage>
</organism>
<dbReference type="SUPFAM" id="SSF74650">
    <property type="entry name" value="Galactose mutarotase-like"/>
    <property type="match status" value="1"/>
</dbReference>
<comment type="caution">
    <text evidence="1">The sequence shown here is derived from an EMBL/GenBank/DDBJ whole genome shotgun (WGS) entry which is preliminary data.</text>
</comment>
<dbReference type="InterPro" id="IPR008183">
    <property type="entry name" value="Aldose_1/G6P_1-epimerase"/>
</dbReference>
<accession>A0A176QEW6</accession>
<dbReference type="GO" id="GO:0033499">
    <property type="term" value="P:galactose catabolic process via UDP-galactose, Leloir pathway"/>
    <property type="evidence" value="ECO:0007669"/>
    <property type="project" value="TreeGrafter"/>
</dbReference>